<evidence type="ECO:0000313" key="3">
    <source>
        <dbReference type="EMBL" id="AHH11873.1"/>
    </source>
</evidence>
<dbReference type="RefSeq" id="WP_025409028.1">
    <property type="nucleotide sequence ID" value="NZ_CP005785.1"/>
</dbReference>
<geneLocation type="plasmid" evidence="3">
    <name>unnamed</name>
</geneLocation>
<protein>
    <submittedName>
        <fullName evidence="3">BDR-repeat family protein</fullName>
    </submittedName>
</protein>
<keyword evidence="2" id="KW-0812">Transmembrane</keyword>
<dbReference type="SUPFAM" id="SSF58113">
    <property type="entry name" value="Apolipoprotein A-I"/>
    <property type="match status" value="1"/>
</dbReference>
<dbReference type="Gene3D" id="1.20.120.20">
    <property type="entry name" value="Apolipoprotein"/>
    <property type="match status" value="1"/>
</dbReference>
<dbReference type="AlphaFoldDB" id="W5SYX8"/>
<keyword evidence="2" id="KW-0472">Membrane</keyword>
<dbReference type="EMBL" id="CP005785">
    <property type="protein sequence ID" value="AHH11873.1"/>
    <property type="molecule type" value="Genomic_DNA"/>
</dbReference>
<accession>W5SYX8</accession>
<dbReference type="NCBIfam" id="NF040499">
    <property type="entry name" value="Bdr_N_group1"/>
    <property type="match status" value="1"/>
</dbReference>
<feature type="coiled-coil region" evidence="1">
    <location>
        <begin position="52"/>
        <end position="108"/>
    </location>
</feature>
<feature type="transmembrane region" description="Helical" evidence="2">
    <location>
        <begin position="129"/>
        <end position="147"/>
    </location>
</feature>
<name>W5SYX8_9SPIR</name>
<evidence type="ECO:0000256" key="2">
    <source>
        <dbReference type="SAM" id="Phobius"/>
    </source>
</evidence>
<dbReference type="HOGENOM" id="CLU_077086_0_1_12"/>
<keyword evidence="2" id="KW-1133">Transmembrane helix</keyword>
<proteinExistence type="predicted"/>
<evidence type="ECO:0000256" key="1">
    <source>
        <dbReference type="SAM" id="Coils"/>
    </source>
</evidence>
<sequence length="148" mass="17117">MGLAQPIVTQQMVVAELTKAGIDRDIAIDLSYRYYRNELTYKDIEYLENTFNLKLEKVEANLKSDIKDLDNKIENVENNLNIKIENVRSELKSDIKDLDNKIDLNKMELDNKIDKTASELKSTLRVHNWMLGTIITICLGILLTLIFK</sequence>
<gene>
    <name evidence="3" type="ORF">BCO_0115007</name>
</gene>
<organism evidence="3">
    <name type="scientific">Borrelia coriaceae ATCC 43381</name>
    <dbReference type="NCBI Taxonomy" id="1408429"/>
    <lineage>
        <taxon>Bacteria</taxon>
        <taxon>Pseudomonadati</taxon>
        <taxon>Spirochaetota</taxon>
        <taxon>Spirochaetia</taxon>
        <taxon>Spirochaetales</taxon>
        <taxon>Borreliaceae</taxon>
        <taxon>Borrelia</taxon>
    </lineage>
</organism>
<reference evidence="3" key="1">
    <citation type="submission" date="2013-04" db="EMBL/GenBank/DDBJ databases">
        <title>Comparative Genomics of Relapsing Fever Spirochetes.</title>
        <authorList>
            <person name="Schwan T.G."/>
            <person name="Raffel S.J."/>
            <person name="Porcella S.F."/>
            <person name="Martens C.A."/>
            <person name="Bruno D.P."/>
            <person name="Ricklefs S.M."/>
            <person name="Barbian K.B."/>
        </authorList>
    </citation>
    <scope>NUCLEOTIDE SEQUENCE</scope>
    <source>
        <strain evidence="3">Co53</strain>
        <plasmid evidence="3">unnamed</plasmid>
    </source>
</reference>
<keyword evidence="1" id="KW-0175">Coiled coil</keyword>
<keyword evidence="3" id="KW-0614">Plasmid</keyword>